<dbReference type="AlphaFoldDB" id="A0A166TT11"/>
<name>A0A166TT11_9AGAM</name>
<organism evidence="1 2">
    <name type="scientific">Athelia psychrophila</name>
    <dbReference type="NCBI Taxonomy" id="1759441"/>
    <lineage>
        <taxon>Eukaryota</taxon>
        <taxon>Fungi</taxon>
        <taxon>Dikarya</taxon>
        <taxon>Basidiomycota</taxon>
        <taxon>Agaricomycotina</taxon>
        <taxon>Agaricomycetes</taxon>
        <taxon>Agaricomycetidae</taxon>
        <taxon>Atheliales</taxon>
        <taxon>Atheliaceae</taxon>
        <taxon>Athelia</taxon>
    </lineage>
</organism>
<protein>
    <submittedName>
        <fullName evidence="1">Uncharacterized protein</fullName>
    </submittedName>
</protein>
<dbReference type="Proteomes" id="UP000076532">
    <property type="component" value="Unassembled WGS sequence"/>
</dbReference>
<sequence length="102" mass="11164">MGWTAVTKNAGILFTALETRLFLARMPSLIDQRQCDGSGSTTHFVPSAFVSGHSTDLELHSPCGALNTRFLGHGPHTVRLSGYSVQCLPTPWPIWRHLTGVF</sequence>
<evidence type="ECO:0000313" key="1">
    <source>
        <dbReference type="EMBL" id="KZP30945.1"/>
    </source>
</evidence>
<dbReference type="EMBL" id="KV417491">
    <property type="protein sequence ID" value="KZP30945.1"/>
    <property type="molecule type" value="Genomic_DNA"/>
</dbReference>
<keyword evidence="2" id="KW-1185">Reference proteome</keyword>
<proteinExistence type="predicted"/>
<evidence type="ECO:0000313" key="2">
    <source>
        <dbReference type="Proteomes" id="UP000076532"/>
    </source>
</evidence>
<gene>
    <name evidence="1" type="ORF">FIBSPDRAFT_849968</name>
</gene>
<reference evidence="1 2" key="1">
    <citation type="journal article" date="2016" name="Mol. Biol. Evol.">
        <title>Comparative Genomics of Early-Diverging Mushroom-Forming Fungi Provides Insights into the Origins of Lignocellulose Decay Capabilities.</title>
        <authorList>
            <person name="Nagy L.G."/>
            <person name="Riley R."/>
            <person name="Tritt A."/>
            <person name="Adam C."/>
            <person name="Daum C."/>
            <person name="Floudas D."/>
            <person name="Sun H."/>
            <person name="Yadav J.S."/>
            <person name="Pangilinan J."/>
            <person name="Larsson K.H."/>
            <person name="Matsuura K."/>
            <person name="Barry K."/>
            <person name="Labutti K."/>
            <person name="Kuo R."/>
            <person name="Ohm R.A."/>
            <person name="Bhattacharya S.S."/>
            <person name="Shirouzu T."/>
            <person name="Yoshinaga Y."/>
            <person name="Martin F.M."/>
            <person name="Grigoriev I.V."/>
            <person name="Hibbett D.S."/>
        </authorList>
    </citation>
    <scope>NUCLEOTIDE SEQUENCE [LARGE SCALE GENOMIC DNA]</scope>
    <source>
        <strain evidence="1 2">CBS 109695</strain>
    </source>
</reference>
<accession>A0A166TT11</accession>